<evidence type="ECO:0000313" key="6">
    <source>
        <dbReference type="EMBL" id="NEB70827.1"/>
    </source>
</evidence>
<dbReference type="PANTHER" id="PTHR43706">
    <property type="entry name" value="NADH DEHYDROGENASE"/>
    <property type="match status" value="1"/>
</dbReference>
<feature type="non-terminal residue" evidence="6">
    <location>
        <position position="1"/>
    </location>
</feature>
<organism evidence="6 7">
    <name type="scientific">Streptomyces microflavus</name>
    <name type="common">Streptomyces lipmanii</name>
    <dbReference type="NCBI Taxonomy" id="1919"/>
    <lineage>
        <taxon>Bacteria</taxon>
        <taxon>Bacillati</taxon>
        <taxon>Actinomycetota</taxon>
        <taxon>Actinomycetes</taxon>
        <taxon>Kitasatosporales</taxon>
        <taxon>Streptomycetaceae</taxon>
        <taxon>Streptomyces</taxon>
    </lineage>
</organism>
<dbReference type="EMBL" id="JAAGME010001174">
    <property type="protein sequence ID" value="NEB70827.1"/>
    <property type="molecule type" value="Genomic_DNA"/>
</dbReference>
<evidence type="ECO:0000256" key="1">
    <source>
        <dbReference type="ARBA" id="ARBA00005272"/>
    </source>
</evidence>
<proteinExistence type="inferred from homology"/>
<keyword evidence="2" id="KW-0285">Flavoprotein</keyword>
<dbReference type="InterPro" id="IPR045024">
    <property type="entry name" value="NDH-2"/>
</dbReference>
<dbReference type="AlphaFoldDB" id="A0A6N9VEH3"/>
<evidence type="ECO:0000256" key="3">
    <source>
        <dbReference type="ARBA" id="ARBA00022827"/>
    </source>
</evidence>
<accession>A0A6N9VEH3</accession>
<gene>
    <name evidence="6" type="ORF">G3I39_27770</name>
</gene>
<comment type="similarity">
    <text evidence="1">Belongs to the NADH dehydrogenase family.</text>
</comment>
<evidence type="ECO:0000256" key="5">
    <source>
        <dbReference type="ARBA" id="ARBA00023027"/>
    </source>
</evidence>
<dbReference type="Gene3D" id="3.50.50.100">
    <property type="match status" value="1"/>
</dbReference>
<dbReference type="GO" id="GO:0003954">
    <property type="term" value="F:NADH dehydrogenase activity"/>
    <property type="evidence" value="ECO:0007669"/>
    <property type="project" value="InterPro"/>
</dbReference>
<name>A0A6N9VEH3_STRMI</name>
<evidence type="ECO:0000256" key="2">
    <source>
        <dbReference type="ARBA" id="ARBA00022630"/>
    </source>
</evidence>
<evidence type="ECO:0000313" key="7">
    <source>
        <dbReference type="Proteomes" id="UP000471648"/>
    </source>
</evidence>
<sequence length="68" mass="7607">EAIGLRNHVLEQLDKADSTTDEEVRRKALTFVFVGGGFAGAETIGEVEDLARDAAKYYNNVTREDMRF</sequence>
<reference evidence="6 7" key="1">
    <citation type="submission" date="2020-01" db="EMBL/GenBank/DDBJ databases">
        <title>Insect and environment-associated Actinomycetes.</title>
        <authorList>
            <person name="Currrie C."/>
            <person name="Chevrette M."/>
            <person name="Carlson C."/>
            <person name="Stubbendieck R."/>
            <person name="Wendt-Pienkowski E."/>
        </authorList>
    </citation>
    <scope>NUCLEOTIDE SEQUENCE [LARGE SCALE GENOMIC DNA]</scope>
    <source>
        <strain evidence="6 7">SID14438</strain>
    </source>
</reference>
<keyword evidence="3" id="KW-0274">FAD</keyword>
<protein>
    <submittedName>
        <fullName evidence="6">NAD(P)/FAD-dependent oxidoreductase</fullName>
    </submittedName>
</protein>
<comment type="caution">
    <text evidence="6">The sequence shown here is derived from an EMBL/GenBank/DDBJ whole genome shotgun (WGS) entry which is preliminary data.</text>
</comment>
<evidence type="ECO:0000256" key="4">
    <source>
        <dbReference type="ARBA" id="ARBA00023002"/>
    </source>
</evidence>
<dbReference type="PANTHER" id="PTHR43706:SF45">
    <property type="entry name" value="NADH DEHYDROGENASE-LIKE PROTEIN RV1812C"/>
    <property type="match status" value="1"/>
</dbReference>
<dbReference type="Proteomes" id="UP000471648">
    <property type="component" value="Unassembled WGS sequence"/>
</dbReference>
<keyword evidence="4" id="KW-0560">Oxidoreductase</keyword>
<feature type="non-terminal residue" evidence="6">
    <location>
        <position position="68"/>
    </location>
</feature>
<keyword evidence="5" id="KW-0520">NAD</keyword>